<dbReference type="PROSITE" id="PS00131">
    <property type="entry name" value="CARBOXYPEPT_SER_SER"/>
    <property type="match status" value="3"/>
</dbReference>
<feature type="region of interest" description="Disordered" evidence="3">
    <location>
        <begin position="414"/>
        <end position="464"/>
    </location>
</feature>
<feature type="compositionally biased region" description="Low complexity" evidence="3">
    <location>
        <begin position="1500"/>
        <end position="1524"/>
    </location>
</feature>
<dbReference type="GO" id="GO:0004185">
    <property type="term" value="F:serine-type carboxypeptidase activity"/>
    <property type="evidence" value="ECO:0007669"/>
    <property type="project" value="UniProtKB-UniRule"/>
</dbReference>
<gene>
    <name evidence="4" type="ORF">CYNAS_LOCUS22248</name>
</gene>
<evidence type="ECO:0000313" key="4">
    <source>
        <dbReference type="EMBL" id="CAJ0610265.1"/>
    </source>
</evidence>
<dbReference type="Pfam" id="PF00450">
    <property type="entry name" value="Peptidase_S10"/>
    <property type="match status" value="3"/>
</dbReference>
<dbReference type="PANTHER" id="PTHR11802:SF480">
    <property type="entry name" value="CARBOXYPEPTIDASE"/>
    <property type="match status" value="1"/>
</dbReference>
<keyword evidence="2" id="KW-0121">Carboxypeptidase</keyword>
<feature type="compositionally biased region" description="Polar residues" evidence="3">
    <location>
        <begin position="1525"/>
        <end position="1540"/>
    </location>
</feature>
<evidence type="ECO:0000256" key="1">
    <source>
        <dbReference type="ARBA" id="ARBA00009431"/>
    </source>
</evidence>
<name>A0AA36MHI8_CYLNA</name>
<dbReference type="InterPro" id="IPR018202">
    <property type="entry name" value="Ser_caboxypep_ser_AS"/>
</dbReference>
<evidence type="ECO:0000313" key="5">
    <source>
        <dbReference type="Proteomes" id="UP001176961"/>
    </source>
</evidence>
<dbReference type="PANTHER" id="PTHR11802">
    <property type="entry name" value="SERINE PROTEASE FAMILY S10 SERINE CARBOXYPEPTIDASE"/>
    <property type="match status" value="1"/>
</dbReference>
<comment type="similarity">
    <text evidence="1 2">Belongs to the peptidase S10 family.</text>
</comment>
<keyword evidence="5" id="KW-1185">Reference proteome</keyword>
<keyword evidence="2" id="KW-0645">Protease</keyword>
<dbReference type="PROSITE" id="PS00560">
    <property type="entry name" value="CARBOXYPEPT_SER_HIS"/>
    <property type="match status" value="3"/>
</dbReference>
<reference evidence="4" key="1">
    <citation type="submission" date="2023-07" db="EMBL/GenBank/DDBJ databases">
        <authorList>
            <consortium name="CYATHOMIX"/>
        </authorList>
    </citation>
    <scope>NUCLEOTIDE SEQUENCE</scope>
    <source>
        <strain evidence="4">N/A</strain>
    </source>
</reference>
<evidence type="ECO:0000256" key="3">
    <source>
        <dbReference type="SAM" id="MobiDB-lite"/>
    </source>
</evidence>
<dbReference type="InterPro" id="IPR033124">
    <property type="entry name" value="Ser_caboxypep_his_AS"/>
</dbReference>
<dbReference type="InterPro" id="IPR001563">
    <property type="entry name" value="Peptidase_S10"/>
</dbReference>
<organism evidence="4 5">
    <name type="scientific">Cylicocyclus nassatus</name>
    <name type="common">Nematode worm</name>
    <dbReference type="NCBI Taxonomy" id="53992"/>
    <lineage>
        <taxon>Eukaryota</taxon>
        <taxon>Metazoa</taxon>
        <taxon>Ecdysozoa</taxon>
        <taxon>Nematoda</taxon>
        <taxon>Chromadorea</taxon>
        <taxon>Rhabditida</taxon>
        <taxon>Rhabditina</taxon>
        <taxon>Rhabditomorpha</taxon>
        <taxon>Strongyloidea</taxon>
        <taxon>Strongylidae</taxon>
        <taxon>Cylicocyclus</taxon>
    </lineage>
</organism>
<keyword evidence="2" id="KW-0378">Hydrolase</keyword>
<dbReference type="Proteomes" id="UP001176961">
    <property type="component" value="Unassembled WGS sequence"/>
</dbReference>
<dbReference type="SUPFAM" id="SSF53474">
    <property type="entry name" value="alpha/beta-Hydrolases"/>
    <property type="match status" value="3"/>
</dbReference>
<feature type="region of interest" description="Disordered" evidence="3">
    <location>
        <begin position="1494"/>
        <end position="1557"/>
    </location>
</feature>
<dbReference type="GO" id="GO:0006508">
    <property type="term" value="P:proteolysis"/>
    <property type="evidence" value="ECO:0007669"/>
    <property type="project" value="UniProtKB-KW"/>
</dbReference>
<protein>
    <recommendedName>
        <fullName evidence="2">Carboxypeptidase</fullName>
        <ecNumber evidence="2">3.4.16.-</ecNumber>
    </recommendedName>
</protein>
<dbReference type="EC" id="3.4.16.-" evidence="2"/>
<sequence>MSPKGDATDCAAIHVTDNADMYQLSARGGAYRRPMVFCADARSIAKRESRNIFCQWSIHAKLITGESYGGVYVPTLTSLLIDNIKAGNLPGLNLVGMAVGNGELSAIQQLNSIIHMAYFHGLYGKQEWDSLQQCCPQTNSSTWFEYCDFSQFITFDSAGNAIAKTGTGVCGTLVAQMGQTDIWNSLNDVYNIYQDCYQQSSKVFGSGMKPKHRQGIIEYFVDQGEQISTYSTDSQGGFQCYASDAAAVYLNQQDVRTALHIASTAGNWSSCNDDMNEHYVQQHNDTGKVFDHIVQSGYPLRVLIYNGDVDQACNFLGDQWFVEALAARWNMTVSQDFKSWWYRTQIAGYMKKFTRGPISIDLLTVKGAGHLVPSDRPGPALQMFENFLREEDYSKQLPFNFELHSLKKDYQNQVMSSAKKKEERVGRSTRAHKLSSRRKDKNKSAASRPLRISTPAGPPNIGTKEQDLVEKGALPGLTWELNFKHYSGYLAASPGNYLHYWLTESQNSPANDPLILWLNGGPGCSSLGGLFEELGPFHVNPDGSTLFENVFSWNKVGNVLFLEAPRDVGFSYRSSDAESDSTYNDDYTADDNVLALASFFEKFPEYKKRPFYISGESYGGVYVPTLTNALIKKIQSNGNDSMSYVNLKGVAIGNGEMSQIQQINSAVSLLYFRGEHGKSDYDALSQCCDSSKPQTYCDFVSYITLDSAGNAWPKVNDNSIAGQCGRMVVQQGFVDVWETANDVYNTFQDCYSTASDGTRFRRKRSADKQPLVNTKPFVDQAGKINYQSTDANGGFACFNGDATEAYLNLREVRNATHIPAGVPYWTDCNDDMNEHYIQEYNDTTAVFDDILKSGYPLRFLIYNGDADMACQFLGDEWFIENLAANHNMTSYERTPWNYTQGSFLPRIGGYVKSFNNSNVQFDLLTVKGGGHFVPTDRPGPALQMIYNFVNKLDYSTNLTLPLTRQPLLNQYKPSVMTTPRVEADRVYELPGLTFEPNFHSHSGYLSASSGSYLHYWLVESQNNPQTDPLVLWLTGGPGCSSLGALLTENGPFHPNPDGSTLFENVYSWNKGANVLYLESPRLVGFSYQDPSVTNDTVWNDDKTASDIYLALKDFFTVYPDFARNDFFVTGESYGGVYVPTLTRYLIEQIQGGNITLNLVGMSIGNGMLSTIQDIRSLPDFMYFHGIYGKSDWDKLHNCCPASTGNTSLTYCNYDYFVTVDQSGNILPKKFSSPSDQNCANMVADLAFNRIWNTENYVYNLYQDCYTQTTAMFGSAADLKPKVHHDGPARFAHTFAEQMANLVPSPSMLDPLSTDNFGGFQCYMVDAATRYLSQTHVRQALHIPDYVQRWDFCSDLVGNNYVLQYNDTTSVFEDILDSGYPLRVLIYNGDADTACSMFEAEWMIESFAKDNNLVPSQRSPWTYAQQIAGYAKRFQSQNLNLTIDLLTVKGAGHFVPTDRPGPALQMISNFFAGHSNYNNTIPYDLTRKPLLRQYQEKGNGPTNPINATTTTASSLTSTTSNGATNPTDSSPSNNTTATTISRKPDTPVTRTPSPTAPT</sequence>
<dbReference type="EMBL" id="CATQJL010000326">
    <property type="protein sequence ID" value="CAJ0610265.1"/>
    <property type="molecule type" value="Genomic_DNA"/>
</dbReference>
<accession>A0AA36MHI8</accession>
<comment type="caution">
    <text evidence="4">The sequence shown here is derived from an EMBL/GenBank/DDBJ whole genome shotgun (WGS) entry which is preliminary data.</text>
</comment>
<evidence type="ECO:0000256" key="2">
    <source>
        <dbReference type="RuleBase" id="RU361156"/>
    </source>
</evidence>
<dbReference type="FunFam" id="3.40.50.1820:FF:000222">
    <property type="entry name" value="Carboxypeptidase"/>
    <property type="match status" value="3"/>
</dbReference>
<dbReference type="Gene3D" id="3.40.50.1820">
    <property type="entry name" value="alpha/beta hydrolase"/>
    <property type="match status" value="3"/>
</dbReference>
<proteinExistence type="inferred from homology"/>
<dbReference type="PRINTS" id="PR00724">
    <property type="entry name" value="CRBOXYPTASEC"/>
</dbReference>
<feature type="compositionally biased region" description="Basic residues" evidence="3">
    <location>
        <begin position="427"/>
        <end position="441"/>
    </location>
</feature>
<dbReference type="InterPro" id="IPR029058">
    <property type="entry name" value="AB_hydrolase_fold"/>
</dbReference>
<feature type="compositionally biased region" description="Polar residues" evidence="3">
    <location>
        <begin position="1547"/>
        <end position="1557"/>
    </location>
</feature>